<dbReference type="OrthoDB" id="543726at2759"/>
<comment type="caution">
    <text evidence="2">The sequence shown here is derived from an EMBL/GenBank/DDBJ whole genome shotgun (WGS) entry which is preliminary data.</text>
</comment>
<sequence>MYLLLSGAPVDASGVPYKVGTTLELTCFLSQSVPFACTLTTNIRIPFLAAPAPSQNLKMKATVFLLSLGGSCTSGTVSSDYVLNAFWGTNGYASQMNKCSYGSVVYDRASFKVVPITLPCSASYVGNCSLREIANTAMTIASAQGVSTTADIFQLYVMPHLMNDRRCGNWVGLAYLTAKDTYYMPDDSGIGSTGTVMQEVIHNFGLYHGWSSTGAEYGDESTSMGRGDNCPSAPELWRLGWATPIDTLSSANFPENRYRKYLLPYTYAGPSGAYLKILADWVQYDKNVYLALRGRGGGDWSIQDGFVNRISVHVGNATVDNNFDDYDDPRYTILGTIGSNGFYDMTARRLAIKTQALSGGKMEVWVCRYSSSASQCVSPNQGTVCNPYSGYSVQADVDHAGDDIAVTGNATNALAACNADPSCKGFSLPNGVTKKAVSPVVASAGRCLYIKIETICAAFSGYTVQINMDHTGDDLQQTTSVTVAATACTANAACRGFNSNGVLKTTVSPASATYGTCLYTKVPAACKDFPGYTKQADVDHTGDNIVWKFTLSDAFEVCNLDPTCRGFNSLGYVKSDAIANTASSGMCLYTKLTNTVLDQAWCGSVQEKFSLLPRFSWGNTPSAYQDLWSQAGCEPEKICRYWYSTRGAIVCGFNLPATLRPSWRALNCDRILNLTQDPNFTQCPSIVGYNIKGNSDFVGNDIGRKDSLEEALKACNEDLTCKGFNSDGYYKTVVFPRVSAPCVCVYTKVNPVTVLDQDDCGAVQEKFGIIPRTTWGEATPAYQDLWKASACEPEKICRYWYKRWGVKPCVDYGSMPDNLQPAWQALNCDFYWNDFCPTIDLYTVAANVDHEYTGDNLPIKAPSAVEAARACTADLTCRGFNSDGWTKRILTPTAPSKCKCLYTKINFTTTLDSDGCGYVQEQFGIIPKSTWGNATQAYQSLWTANACEPEKICRYWYKRWGVQPCGGFGSMPANLQASWNALQCARYWTHCPAFSGYSVANHADHVSDDIGRRSTPAAAASACDIDVTCKGFNSDGYFKTVVAPASFALCKCLYTKQNVITVLDDYRCGMVQEQFGILPKVSWGNATDATRQIWTSSFCEPDKICRYWYSRWGVQPCVGYGSMPSNLYRSWDILNCNRFWNYCSDVSGYSVAGNVDHEGDDIPGSPRNGITATADACNADPTCKGFNSAGYFKTVVAPTAPAQCMCLYTKKNFITVLDQDGCGYVQEKFGIIPFTTWGNATGATQQLWAASACDPEKICRYWYSRWGVSPCASYGSMPDNLRGAWDRFNCNQYWNFCPYFSGYTVQGNADHEGDDIQRRGTTVDAAIACSADLTCKGFNSDGFYKTAVAPAGFAQCKCLYTKQNALLDQAGCGYVQEQYGIIPFNTWGTATQAYQDLWTASACEPEKICRYWYTRWGVSPCTSYGSMPDNLRGAWDRLNCNQYWNDYCPAFSGYTAAGSVDHEGNDIDPRRDSPAAAAAACDADLTCKGFNSDGWTKTVVAPTARSSPLCKCLYIKQNPVTVLDNNGCGAVQEQYGIIPLSSWGTAPQRYQDLWTSSGCEPYKICVYWNYRWNVQPCVSYGSLPSNLYRSWDALRCNGYWAYCPNWSG</sequence>
<dbReference type="Proteomes" id="UP000612055">
    <property type="component" value="Unassembled WGS sequence"/>
</dbReference>
<dbReference type="Pfam" id="PF05548">
    <property type="entry name" value="Peptidase_M11"/>
    <property type="match status" value="1"/>
</dbReference>
<accession>A0A835XP27</accession>
<keyword evidence="3" id="KW-1185">Reference proteome</keyword>
<feature type="domain" description="Peptidase M11 gametolysin" evidence="1">
    <location>
        <begin position="71"/>
        <end position="328"/>
    </location>
</feature>
<organism evidence="2 3">
    <name type="scientific">Edaphochlamys debaryana</name>
    <dbReference type="NCBI Taxonomy" id="47281"/>
    <lineage>
        <taxon>Eukaryota</taxon>
        <taxon>Viridiplantae</taxon>
        <taxon>Chlorophyta</taxon>
        <taxon>core chlorophytes</taxon>
        <taxon>Chlorophyceae</taxon>
        <taxon>CS clade</taxon>
        <taxon>Chlamydomonadales</taxon>
        <taxon>Chlamydomonadales incertae sedis</taxon>
        <taxon>Edaphochlamys</taxon>
    </lineage>
</organism>
<proteinExistence type="predicted"/>
<dbReference type="InterPro" id="IPR008752">
    <property type="entry name" value="Peptidase_M11"/>
</dbReference>
<protein>
    <recommendedName>
        <fullName evidence="1">Peptidase M11 gametolysin domain-containing protein</fullName>
    </recommendedName>
</protein>
<evidence type="ECO:0000259" key="1">
    <source>
        <dbReference type="Pfam" id="PF05548"/>
    </source>
</evidence>
<name>A0A835XP27_9CHLO</name>
<dbReference type="EMBL" id="JAEHOE010000104">
    <property type="protein sequence ID" value="KAG2486922.1"/>
    <property type="molecule type" value="Genomic_DNA"/>
</dbReference>
<evidence type="ECO:0000313" key="3">
    <source>
        <dbReference type="Proteomes" id="UP000612055"/>
    </source>
</evidence>
<gene>
    <name evidence="2" type="ORF">HYH03_014421</name>
</gene>
<evidence type="ECO:0000313" key="2">
    <source>
        <dbReference type="EMBL" id="KAG2486922.1"/>
    </source>
</evidence>
<reference evidence="2" key="1">
    <citation type="journal article" date="2020" name="bioRxiv">
        <title>Comparative genomics of Chlamydomonas.</title>
        <authorList>
            <person name="Craig R.J."/>
            <person name="Hasan A.R."/>
            <person name="Ness R.W."/>
            <person name="Keightley P.D."/>
        </authorList>
    </citation>
    <scope>NUCLEOTIDE SEQUENCE</scope>
    <source>
        <strain evidence="2">CCAP 11/70</strain>
    </source>
</reference>